<evidence type="ECO:0000313" key="6">
    <source>
        <dbReference type="Proteomes" id="UP000006643"/>
    </source>
</evidence>
<comment type="subcellular location">
    <subcellularLocation>
        <location evidence="1">Host cell</location>
    </subcellularLocation>
    <subcellularLocation>
        <location evidence="2">Secreted</location>
    </subcellularLocation>
</comment>
<dbReference type="GO" id="GO:0043657">
    <property type="term" value="C:host cell"/>
    <property type="evidence" value="ECO:0007669"/>
    <property type="project" value="UniProtKB-SubCell"/>
</dbReference>
<evidence type="ECO:0000256" key="2">
    <source>
        <dbReference type="ARBA" id="ARBA00004613"/>
    </source>
</evidence>
<dbReference type="OMA" id="QDPESPQ"/>
<dbReference type="HOGENOM" id="CLU_053787_0_0_1"/>
<dbReference type="Pfam" id="PF20147">
    <property type="entry name" value="Crinkler"/>
    <property type="match status" value="1"/>
</dbReference>
<evidence type="ECO:0000256" key="1">
    <source>
        <dbReference type="ARBA" id="ARBA00004340"/>
    </source>
</evidence>
<proteinExistence type="predicted"/>
<organism evidence="5 6">
    <name type="scientific">Phytophthora infestans (strain T30-4)</name>
    <name type="common">Potato late blight agent</name>
    <dbReference type="NCBI Taxonomy" id="403677"/>
    <lineage>
        <taxon>Eukaryota</taxon>
        <taxon>Sar</taxon>
        <taxon>Stramenopiles</taxon>
        <taxon>Oomycota</taxon>
        <taxon>Peronosporomycetes</taxon>
        <taxon>Peronosporales</taxon>
        <taxon>Peronosporaceae</taxon>
        <taxon>Phytophthora</taxon>
    </lineage>
</organism>
<dbReference type="OrthoDB" id="167134at2759"/>
<dbReference type="InParanoid" id="D0NND8"/>
<sequence>MVKLFCSIVGVAGSAFSVEVDEGKIVDDLKEAIKAKKANDFKEVDADKLQLFLAKKKKGAGVWLTENDVKVGVSDTSDLKLLGVAGAPLGLVGLSEKEVNFVPTLEDVESMNTPVQVLVALPPWTSSAPISDGTNLWLSRFQHNEYAKITEFPEAAEGGAPYQQTGLWLVRGSVANALSTKGVRCRLYRLAGTYLGYYDPTRRTGDKNTALWYEDNTLCINVLFKTEENALRFDNSLQEEPVTLGSPLNGQEVTTSVAHVGGLPTKLKRIYFVHYDPQDPESPQDTISSISLSTSVTVLDTLTDEFQFQRIEHEMYFLPYGKAESCHLVSKKKCTDRDFKREFAKYDRDANNRLALSREMHGFYDGLSMEVPIVNMFPGCVDATRSVNNRYKVEVFVKVLDAQCKDRVFSRLKEGAEQTDDPLMMKTFVYVENPDTFCFCLKWKYDENNECWSSFLTMTPAVD</sequence>
<protein>
    <submittedName>
        <fullName evidence="5">Crinkler (CRN) family protein</fullName>
    </submittedName>
</protein>
<evidence type="ECO:0000256" key="3">
    <source>
        <dbReference type="ARBA" id="ARBA00022525"/>
    </source>
</evidence>
<dbReference type="Proteomes" id="UP000006643">
    <property type="component" value="Unassembled WGS sequence"/>
</dbReference>
<evidence type="ECO:0000313" key="5">
    <source>
        <dbReference type="EMBL" id="EEY62074.1"/>
    </source>
</evidence>
<gene>
    <name evidence="5" type="ORF">PITG_12609</name>
</gene>
<accession>D0NND8</accession>
<dbReference type="AlphaFoldDB" id="D0NND8"/>
<name>D0NND8_PHYIT</name>
<reference evidence="6" key="1">
    <citation type="journal article" date="2009" name="Nature">
        <title>Genome sequence and analysis of the Irish potato famine pathogen Phytophthora infestans.</title>
        <authorList>
            <consortium name="The Broad Institute Genome Sequencing Platform"/>
            <person name="Haas B.J."/>
            <person name="Kamoun S."/>
            <person name="Zody M.C."/>
            <person name="Jiang R.H."/>
            <person name="Handsaker R.E."/>
            <person name="Cano L.M."/>
            <person name="Grabherr M."/>
            <person name="Kodira C.D."/>
            <person name="Raffaele S."/>
            <person name="Torto-Alalibo T."/>
            <person name="Bozkurt T.O."/>
            <person name="Ah-Fong A.M."/>
            <person name="Alvarado L."/>
            <person name="Anderson V.L."/>
            <person name="Armstrong M.R."/>
            <person name="Avrova A."/>
            <person name="Baxter L."/>
            <person name="Beynon J."/>
            <person name="Boevink P.C."/>
            <person name="Bollmann S.R."/>
            <person name="Bos J.I."/>
            <person name="Bulone V."/>
            <person name="Cai G."/>
            <person name="Cakir C."/>
            <person name="Carrington J.C."/>
            <person name="Chawner M."/>
            <person name="Conti L."/>
            <person name="Costanzo S."/>
            <person name="Ewan R."/>
            <person name="Fahlgren N."/>
            <person name="Fischbach M.A."/>
            <person name="Fugelstad J."/>
            <person name="Gilroy E.M."/>
            <person name="Gnerre S."/>
            <person name="Green P.J."/>
            <person name="Grenville-Briggs L.J."/>
            <person name="Griffith J."/>
            <person name="Grunwald N.J."/>
            <person name="Horn K."/>
            <person name="Horner N.R."/>
            <person name="Hu C.H."/>
            <person name="Huitema E."/>
            <person name="Jeong D.H."/>
            <person name="Jones A.M."/>
            <person name="Jones J.D."/>
            <person name="Jones R.W."/>
            <person name="Karlsson E.K."/>
            <person name="Kunjeti S.G."/>
            <person name="Lamour K."/>
            <person name="Liu Z."/>
            <person name="Ma L."/>
            <person name="Maclean D."/>
            <person name="Chibucos M.C."/>
            <person name="McDonald H."/>
            <person name="McWalters J."/>
            <person name="Meijer H.J."/>
            <person name="Morgan W."/>
            <person name="Morris P.F."/>
            <person name="Munro C.A."/>
            <person name="O'Neill K."/>
            <person name="Ospina-Giraldo M."/>
            <person name="Pinzon A."/>
            <person name="Pritchard L."/>
            <person name="Ramsahoye B."/>
            <person name="Ren Q."/>
            <person name="Restrepo S."/>
            <person name="Roy S."/>
            <person name="Sadanandom A."/>
            <person name="Savidor A."/>
            <person name="Schornack S."/>
            <person name="Schwartz D.C."/>
            <person name="Schumann U.D."/>
            <person name="Schwessinger B."/>
            <person name="Seyer L."/>
            <person name="Sharpe T."/>
            <person name="Silvar C."/>
            <person name="Song J."/>
            <person name="Studholme D.J."/>
            <person name="Sykes S."/>
            <person name="Thines M."/>
            <person name="van de Vondervoort P.J."/>
            <person name="Phuntumart V."/>
            <person name="Wawra S."/>
            <person name="Weide R."/>
            <person name="Win J."/>
            <person name="Young C."/>
            <person name="Zhou S."/>
            <person name="Fry W."/>
            <person name="Meyers B.C."/>
            <person name="van West P."/>
            <person name="Ristaino J."/>
            <person name="Govers F."/>
            <person name="Birch P.R."/>
            <person name="Whisson S.C."/>
            <person name="Judelson H.S."/>
            <person name="Nusbaum C."/>
        </authorList>
    </citation>
    <scope>NUCLEOTIDE SEQUENCE [LARGE SCALE GENOMIC DNA]</scope>
    <source>
        <strain evidence="6">T30-4</strain>
    </source>
</reference>
<dbReference type="RefSeq" id="XP_002899378.1">
    <property type="nucleotide sequence ID" value="XM_002899332.1"/>
</dbReference>
<keyword evidence="6" id="KW-1185">Reference proteome</keyword>
<dbReference type="eggNOG" id="ENOG502SNHF">
    <property type="taxonomic scope" value="Eukaryota"/>
</dbReference>
<evidence type="ECO:0000259" key="4">
    <source>
        <dbReference type="Pfam" id="PF20147"/>
    </source>
</evidence>
<dbReference type="GeneID" id="9474332"/>
<dbReference type="EMBL" id="DS028148">
    <property type="protein sequence ID" value="EEY62074.1"/>
    <property type="molecule type" value="Genomic_DNA"/>
</dbReference>
<dbReference type="GO" id="GO:0005576">
    <property type="term" value="C:extracellular region"/>
    <property type="evidence" value="ECO:0007669"/>
    <property type="project" value="UniProtKB-SubCell"/>
</dbReference>
<dbReference type="VEuPathDB" id="FungiDB:PITG_12609"/>
<dbReference type="InterPro" id="IPR045379">
    <property type="entry name" value="Crinkler_N"/>
</dbReference>
<keyword evidence="3" id="KW-0964">Secreted</keyword>
<dbReference type="KEGG" id="pif:PITG_12609"/>
<feature type="domain" description="Crinkler effector protein N-terminal" evidence="4">
    <location>
        <begin position="2"/>
        <end position="70"/>
    </location>
</feature>